<dbReference type="InterPro" id="IPR006037">
    <property type="entry name" value="RCK_C"/>
</dbReference>
<feature type="transmembrane region" description="Helical" evidence="8">
    <location>
        <begin position="12"/>
        <end position="31"/>
    </location>
</feature>
<dbReference type="PANTHER" id="PTHR30445">
    <property type="entry name" value="K(+)_H(+) ANTIPORTER SUBUNIT KHTT"/>
    <property type="match status" value="1"/>
</dbReference>
<dbReference type="AlphaFoldDB" id="A0A8G2BTW4"/>
<dbReference type="NCBIfam" id="NF003007">
    <property type="entry name" value="PRK03818.1"/>
    <property type="match status" value="1"/>
</dbReference>
<feature type="transmembrane region" description="Helical" evidence="8">
    <location>
        <begin position="38"/>
        <end position="59"/>
    </location>
</feature>
<dbReference type="SUPFAM" id="SSF116726">
    <property type="entry name" value="TrkA C-terminal domain-like"/>
    <property type="match status" value="2"/>
</dbReference>
<evidence type="ECO:0000256" key="8">
    <source>
        <dbReference type="SAM" id="Phobius"/>
    </source>
</evidence>
<dbReference type="GO" id="GO:0006813">
    <property type="term" value="P:potassium ion transport"/>
    <property type="evidence" value="ECO:0007669"/>
    <property type="project" value="InterPro"/>
</dbReference>
<reference evidence="10 11" key="1">
    <citation type="submission" date="2016-10" db="EMBL/GenBank/DDBJ databases">
        <authorList>
            <person name="Varghese N."/>
            <person name="Submissions S."/>
        </authorList>
    </citation>
    <scope>NUCLEOTIDE SEQUENCE [LARGE SCALE GENOMIC DNA]</scope>
    <source>
        <strain evidence="10 11">DSM 29073</strain>
    </source>
</reference>
<keyword evidence="5 8" id="KW-0812">Transmembrane</keyword>
<gene>
    <name evidence="10" type="ORF">SAMN05444001_101270</name>
</gene>
<evidence type="ECO:0000259" key="9">
    <source>
        <dbReference type="PROSITE" id="PS51202"/>
    </source>
</evidence>
<evidence type="ECO:0000256" key="4">
    <source>
        <dbReference type="ARBA" id="ARBA00022475"/>
    </source>
</evidence>
<feature type="domain" description="RCK C-terminal" evidence="9">
    <location>
        <begin position="284"/>
        <end position="368"/>
    </location>
</feature>
<feature type="transmembrane region" description="Helical" evidence="8">
    <location>
        <begin position="162"/>
        <end position="184"/>
    </location>
</feature>
<dbReference type="GO" id="GO:0008324">
    <property type="term" value="F:monoatomic cation transmembrane transporter activity"/>
    <property type="evidence" value="ECO:0007669"/>
    <property type="project" value="InterPro"/>
</dbReference>
<organism evidence="10 11">
    <name type="scientific">Parabacteroides chinchillae</name>
    <dbReference type="NCBI Taxonomy" id="871327"/>
    <lineage>
        <taxon>Bacteria</taxon>
        <taxon>Pseudomonadati</taxon>
        <taxon>Bacteroidota</taxon>
        <taxon>Bacteroidia</taxon>
        <taxon>Bacteroidales</taxon>
        <taxon>Tannerellaceae</taxon>
        <taxon>Parabacteroides</taxon>
    </lineage>
</organism>
<keyword evidence="11" id="KW-1185">Reference proteome</keyword>
<evidence type="ECO:0000256" key="2">
    <source>
        <dbReference type="ARBA" id="ARBA00009854"/>
    </source>
</evidence>
<keyword evidence="4" id="KW-1003">Cell membrane</keyword>
<name>A0A8G2BTW4_9BACT</name>
<feature type="transmembrane region" description="Helical" evidence="8">
    <location>
        <begin position="407"/>
        <end position="427"/>
    </location>
</feature>
<sequence>MNWLIEDFLAPTMIQAIIIISLVAAVGLYLGRQKIFGISLGITFVFFAGIMAGHFGIVVNKDMLMFAQNFGLIIFVYTLGLQVGPGFFSSLKKGGVELNMMGIAVIFLGILLTLALHWVTGISLSNMVGLLSGAVTNTPALGAAQQALLQIDPSNSKSVTDMALACAVAYPLGVIGVILAIIILRKMFANQSDNIHKETKDTTTYVAEFQVCNPSIYNKSILEVMKLTGKHFVISRVWRNGKVSIPTSDFQLKEHDHLLIISVKSDVETIKTLFGEQENVDWNKEDIDWNAIDSQLISRRILVTRNRVNGVKLGSLRLRNLYGINITRVNRAGIDLLASSNLRLQIGDKLTIVGEANAVNTVGKILGDEVKRLDNPNLIAVFVGIFLGVLLGSLPISIPGISTPVKLGIAGGPIIVGILMGAFGPRFHLTTYTTQSANLMMRQFGIVIYLAGLGIDAGAHFFETVFRAEGLLWIGIGFMLTIVPVLIVGFIASQFFKVDYANNIGMLCGSMANPMALSYANTTVEGDEPSVSYATVYPLSMFIRVISAQLIIMLFT</sequence>
<keyword evidence="3" id="KW-0813">Transport</keyword>
<feature type="transmembrane region" description="Helical" evidence="8">
    <location>
        <begin position="504"/>
        <end position="522"/>
    </location>
</feature>
<keyword evidence="7 8" id="KW-0472">Membrane</keyword>
<feature type="transmembrane region" description="Helical" evidence="8">
    <location>
        <begin position="100"/>
        <end position="119"/>
    </location>
</feature>
<dbReference type="InterPro" id="IPR006512">
    <property type="entry name" value="YidE_YbjL"/>
</dbReference>
<comment type="caution">
    <text evidence="10">The sequence shown here is derived from an EMBL/GenBank/DDBJ whole genome shotgun (WGS) entry which is preliminary data.</text>
</comment>
<dbReference type="EMBL" id="FNVS01000001">
    <property type="protein sequence ID" value="SEF45760.1"/>
    <property type="molecule type" value="Genomic_DNA"/>
</dbReference>
<evidence type="ECO:0000256" key="7">
    <source>
        <dbReference type="ARBA" id="ARBA00023136"/>
    </source>
</evidence>
<comment type="similarity">
    <text evidence="2">Belongs to the AAE transporter (TC 2.A.81) family.</text>
</comment>
<evidence type="ECO:0000256" key="3">
    <source>
        <dbReference type="ARBA" id="ARBA00022448"/>
    </source>
</evidence>
<comment type="subcellular location">
    <subcellularLocation>
        <location evidence="1">Cell membrane</location>
        <topology evidence="1">Multi-pass membrane protein</topology>
    </subcellularLocation>
</comment>
<feature type="transmembrane region" description="Helical" evidence="8">
    <location>
        <begin position="471"/>
        <end position="492"/>
    </location>
</feature>
<accession>A0A8G2BTW4</accession>
<dbReference type="PANTHER" id="PTHR30445:SF3">
    <property type="entry name" value="TRANSPORT PROTEIN YIDE-RELATED"/>
    <property type="match status" value="1"/>
</dbReference>
<dbReference type="Gene3D" id="3.30.70.1450">
    <property type="entry name" value="Regulator of K+ conductance, C-terminal domain"/>
    <property type="match status" value="2"/>
</dbReference>
<evidence type="ECO:0000256" key="5">
    <source>
        <dbReference type="ARBA" id="ARBA00022692"/>
    </source>
</evidence>
<dbReference type="Pfam" id="PF06826">
    <property type="entry name" value="Asp-Al_Ex"/>
    <property type="match status" value="2"/>
</dbReference>
<proteinExistence type="inferred from homology"/>
<feature type="transmembrane region" description="Helical" evidence="8">
    <location>
        <begin position="439"/>
        <end position="459"/>
    </location>
</feature>
<dbReference type="InterPro" id="IPR050144">
    <property type="entry name" value="AAE_transporter"/>
</dbReference>
<dbReference type="Pfam" id="PF02080">
    <property type="entry name" value="TrkA_C"/>
    <property type="match status" value="1"/>
</dbReference>
<evidence type="ECO:0000313" key="10">
    <source>
        <dbReference type="EMBL" id="SEF45760.1"/>
    </source>
</evidence>
<protein>
    <submittedName>
        <fullName evidence="10">AspT/YidE/YbjL antiporter duplication domain-containing protein</fullName>
    </submittedName>
</protein>
<feature type="transmembrane region" description="Helical" evidence="8">
    <location>
        <begin position="534"/>
        <end position="555"/>
    </location>
</feature>
<evidence type="ECO:0000313" key="11">
    <source>
        <dbReference type="Proteomes" id="UP000236725"/>
    </source>
</evidence>
<evidence type="ECO:0000256" key="6">
    <source>
        <dbReference type="ARBA" id="ARBA00022989"/>
    </source>
</evidence>
<evidence type="ECO:0000256" key="1">
    <source>
        <dbReference type="ARBA" id="ARBA00004651"/>
    </source>
</evidence>
<dbReference type="NCBIfam" id="TIGR01625">
    <property type="entry name" value="YidE_YbjL_dupl"/>
    <property type="match status" value="2"/>
</dbReference>
<dbReference type="Proteomes" id="UP000236725">
    <property type="component" value="Unassembled WGS sequence"/>
</dbReference>
<dbReference type="PROSITE" id="PS51202">
    <property type="entry name" value="RCK_C"/>
    <property type="match status" value="2"/>
</dbReference>
<dbReference type="RefSeq" id="WP_103982221.1">
    <property type="nucleotide sequence ID" value="NZ_FNVS01000001.1"/>
</dbReference>
<dbReference type="InterPro" id="IPR036721">
    <property type="entry name" value="RCK_C_sf"/>
</dbReference>
<feature type="transmembrane region" description="Helical" evidence="8">
    <location>
        <begin position="378"/>
        <end position="401"/>
    </location>
</feature>
<keyword evidence="6 8" id="KW-1133">Transmembrane helix</keyword>
<feature type="domain" description="RCK C-terminal" evidence="9">
    <location>
        <begin position="193"/>
        <end position="276"/>
    </location>
</feature>
<feature type="transmembrane region" description="Helical" evidence="8">
    <location>
        <begin position="65"/>
        <end position="88"/>
    </location>
</feature>
<dbReference type="GO" id="GO:0005886">
    <property type="term" value="C:plasma membrane"/>
    <property type="evidence" value="ECO:0007669"/>
    <property type="project" value="UniProtKB-SubCell"/>
</dbReference>